<keyword evidence="8 16" id="KW-0547">Nucleotide-binding</keyword>
<dbReference type="SUPFAM" id="SSF81665">
    <property type="entry name" value="Calcium ATPase, transmembrane domain M"/>
    <property type="match status" value="1"/>
</dbReference>
<dbReference type="Pfam" id="PF00702">
    <property type="entry name" value="Hydrolase"/>
    <property type="match status" value="1"/>
</dbReference>
<feature type="binding site" evidence="16">
    <location>
        <position position="392"/>
    </location>
    <ligand>
        <name>ATP</name>
        <dbReference type="ChEBI" id="CHEBI:30616"/>
    </ligand>
</feature>
<dbReference type="PROSITE" id="PS00154">
    <property type="entry name" value="ATPASE_E1_E2"/>
    <property type="match status" value="1"/>
</dbReference>
<evidence type="ECO:0000256" key="15">
    <source>
        <dbReference type="ARBA" id="ARBA00023136"/>
    </source>
</evidence>
<dbReference type="GO" id="GO:0005524">
    <property type="term" value="F:ATP binding"/>
    <property type="evidence" value="ECO:0007669"/>
    <property type="project" value="UniProtKB-UniRule"/>
</dbReference>
<dbReference type="SFLD" id="SFLDF00027">
    <property type="entry name" value="p-type_atpase"/>
    <property type="match status" value="1"/>
</dbReference>
<dbReference type="SUPFAM" id="SSF81653">
    <property type="entry name" value="Calcium ATPase, transduction domain A"/>
    <property type="match status" value="1"/>
</dbReference>
<evidence type="ECO:0000256" key="6">
    <source>
        <dbReference type="ARBA" id="ARBA00022692"/>
    </source>
</evidence>
<keyword evidence="12 16" id="KW-1278">Translocase</keyword>
<keyword evidence="7 16" id="KW-0479">Metal-binding</keyword>
<feature type="transmembrane region" description="Helical" evidence="16">
    <location>
        <begin position="584"/>
        <end position="607"/>
    </location>
</feature>
<feature type="transmembrane region" description="Helical" evidence="16">
    <location>
        <begin position="645"/>
        <end position="669"/>
    </location>
</feature>
<feature type="binding site" evidence="16">
    <location>
        <position position="515"/>
    </location>
    <ligand>
        <name>Mg(2+)</name>
        <dbReference type="ChEBI" id="CHEBI:18420"/>
    </ligand>
</feature>
<evidence type="ECO:0000256" key="13">
    <source>
        <dbReference type="ARBA" id="ARBA00022989"/>
    </source>
</evidence>
<dbReference type="FunFam" id="3.40.1110.10:FF:000007">
    <property type="entry name" value="Potassium-transporting ATPase ATP-binding subunit"/>
    <property type="match status" value="1"/>
</dbReference>
<dbReference type="STRING" id="349741.Amuc_1152"/>
<keyword evidence="19" id="KW-1185">Reference proteome</keyword>
<accession>B2UR92</accession>
<dbReference type="SUPFAM" id="SSF56784">
    <property type="entry name" value="HAD-like"/>
    <property type="match status" value="1"/>
</dbReference>
<dbReference type="KEGG" id="amu:Amuc_1152"/>
<dbReference type="SFLD" id="SFLDS00003">
    <property type="entry name" value="Haloacid_Dehalogenase"/>
    <property type="match status" value="1"/>
</dbReference>
<dbReference type="RefSeq" id="WP_012420192.1">
    <property type="nucleotide sequence ID" value="NC_010655.1"/>
</dbReference>
<feature type="transmembrane region" description="Helical" evidence="16">
    <location>
        <begin position="249"/>
        <end position="271"/>
    </location>
</feature>
<comment type="subcellular location">
    <subcellularLocation>
        <location evidence="16">Cell inner membrane</location>
        <topology evidence="16">Multi-pass membrane protein</topology>
    </subcellularLocation>
    <subcellularLocation>
        <location evidence="1">Membrane</location>
    </subcellularLocation>
</comment>
<dbReference type="Gene3D" id="3.40.50.1000">
    <property type="entry name" value="HAD superfamily/HAD-like"/>
    <property type="match status" value="1"/>
</dbReference>
<keyword evidence="9 16" id="KW-0067">ATP-binding</keyword>
<dbReference type="EMBL" id="CP001071">
    <property type="protein sequence ID" value="ACD04977.1"/>
    <property type="molecule type" value="Genomic_DNA"/>
</dbReference>
<feature type="transmembrane region" description="Helical" evidence="16">
    <location>
        <begin position="613"/>
        <end position="633"/>
    </location>
</feature>
<evidence type="ECO:0000256" key="12">
    <source>
        <dbReference type="ARBA" id="ARBA00022967"/>
    </source>
</evidence>
<keyword evidence="4 16" id="KW-0633">Potassium transport</keyword>
<evidence type="ECO:0000256" key="11">
    <source>
        <dbReference type="ARBA" id="ARBA00022958"/>
    </source>
</evidence>
<dbReference type="InterPro" id="IPR044492">
    <property type="entry name" value="P_typ_ATPase_HD_dom"/>
</dbReference>
<dbReference type="EC" id="7.2.2.6" evidence="16"/>
<evidence type="ECO:0000313" key="19">
    <source>
        <dbReference type="Proteomes" id="UP000001031"/>
    </source>
</evidence>
<dbReference type="Gene3D" id="2.70.150.10">
    <property type="entry name" value="Calcium-transporting ATPase, cytoplasmic transduction domain A"/>
    <property type="match status" value="1"/>
</dbReference>
<keyword evidence="13 16" id="KW-1133">Transmembrane helix</keyword>
<evidence type="ECO:0000256" key="7">
    <source>
        <dbReference type="ARBA" id="ARBA00022723"/>
    </source>
</evidence>
<dbReference type="SFLD" id="SFLDG00002">
    <property type="entry name" value="C1.7:_P-type_atpase_like"/>
    <property type="match status" value="1"/>
</dbReference>
<feature type="transmembrane region" description="Helical" evidence="16">
    <location>
        <begin position="36"/>
        <end position="57"/>
    </location>
</feature>
<feature type="domain" description="P-type ATPase A" evidence="17">
    <location>
        <begin position="104"/>
        <end position="205"/>
    </location>
</feature>
<evidence type="ECO:0000256" key="1">
    <source>
        <dbReference type="ARBA" id="ARBA00004370"/>
    </source>
</evidence>
<keyword evidence="2 16" id="KW-0813">Transport</keyword>
<dbReference type="eggNOG" id="COG2216">
    <property type="taxonomic scope" value="Bacteria"/>
</dbReference>
<dbReference type="InterPro" id="IPR023298">
    <property type="entry name" value="ATPase_P-typ_TM_dom_sf"/>
</dbReference>
<dbReference type="NCBIfam" id="TIGR01494">
    <property type="entry name" value="ATPase_P-type"/>
    <property type="match status" value="1"/>
</dbReference>
<evidence type="ECO:0000256" key="9">
    <source>
        <dbReference type="ARBA" id="ARBA00022840"/>
    </source>
</evidence>
<dbReference type="OrthoDB" id="199028at2"/>
<dbReference type="Proteomes" id="UP000001031">
    <property type="component" value="Chromosome"/>
</dbReference>
<feature type="binding site" evidence="16">
    <location>
        <position position="519"/>
    </location>
    <ligand>
        <name>Mg(2+)</name>
        <dbReference type="ChEBI" id="CHEBI:18420"/>
    </ligand>
</feature>
<dbReference type="PaxDb" id="349741-Amuc_1152"/>
<comment type="similarity">
    <text evidence="16">Belongs to the cation transport ATPase (P-type) (TC 3.A.3) family. Type IA subfamily.</text>
</comment>
<dbReference type="GO" id="GO:0016887">
    <property type="term" value="F:ATP hydrolysis activity"/>
    <property type="evidence" value="ECO:0007669"/>
    <property type="project" value="InterPro"/>
</dbReference>
<dbReference type="PRINTS" id="PR00119">
    <property type="entry name" value="CATATPASE"/>
</dbReference>
<dbReference type="InterPro" id="IPR023214">
    <property type="entry name" value="HAD_sf"/>
</dbReference>
<feature type="binding site" evidence="16">
    <location>
        <position position="345"/>
    </location>
    <ligand>
        <name>ATP</name>
        <dbReference type="ChEBI" id="CHEBI:30616"/>
    </ligand>
</feature>
<dbReference type="NCBIfam" id="TIGR01497">
    <property type="entry name" value="kdpB"/>
    <property type="match status" value="1"/>
</dbReference>
<evidence type="ECO:0000313" key="18">
    <source>
        <dbReference type="EMBL" id="ACD04977.1"/>
    </source>
</evidence>
<dbReference type="FunFam" id="2.70.150.10:FF:000033">
    <property type="entry name" value="Potassium-transporting ATPase ATP-binding subunit"/>
    <property type="match status" value="1"/>
</dbReference>
<evidence type="ECO:0000256" key="14">
    <source>
        <dbReference type="ARBA" id="ARBA00023065"/>
    </source>
</evidence>
<dbReference type="InterPro" id="IPR001757">
    <property type="entry name" value="P_typ_ATPase"/>
</dbReference>
<evidence type="ECO:0000256" key="3">
    <source>
        <dbReference type="ARBA" id="ARBA00022475"/>
    </source>
</evidence>
<keyword evidence="14 16" id="KW-0406">Ion transport</keyword>
<evidence type="ECO:0000256" key="5">
    <source>
        <dbReference type="ARBA" id="ARBA00022553"/>
    </source>
</evidence>
<keyword evidence="11 16" id="KW-0630">Potassium</keyword>
<dbReference type="InterPro" id="IPR059000">
    <property type="entry name" value="ATPase_P-type_domA"/>
</dbReference>
<keyword evidence="5 16" id="KW-0597">Phosphoprotein</keyword>
<dbReference type="InterPro" id="IPR023299">
    <property type="entry name" value="ATPase_P-typ_cyto_dom_N"/>
</dbReference>
<evidence type="ECO:0000256" key="10">
    <source>
        <dbReference type="ARBA" id="ARBA00022842"/>
    </source>
</evidence>
<keyword evidence="15 16" id="KW-0472">Membrane</keyword>
<dbReference type="GO" id="GO:0000287">
    <property type="term" value="F:magnesium ion binding"/>
    <property type="evidence" value="ECO:0007669"/>
    <property type="project" value="UniProtKB-UniRule"/>
</dbReference>
<gene>
    <name evidence="16" type="primary">kdpB</name>
    <name evidence="18" type="ordered locus">Amuc_1152</name>
</gene>
<dbReference type="Pfam" id="PF00122">
    <property type="entry name" value="E1-E2_ATPase"/>
    <property type="match status" value="1"/>
</dbReference>
<dbReference type="HOGENOM" id="CLU_025728_2_0_0"/>
<proteinExistence type="inferred from homology"/>
<evidence type="ECO:0000256" key="4">
    <source>
        <dbReference type="ARBA" id="ARBA00022538"/>
    </source>
</evidence>
<reference evidence="19" key="1">
    <citation type="journal article" date="2011" name="PLoS ONE">
        <title>The genome of Akkermansia muciniphila, a dedicated intestinal mucin degrader, and its use in exploring intestinal metagenomes.</title>
        <authorList>
            <person name="van Passel M.W."/>
            <person name="Kant R."/>
            <person name="Zoetendal E.G."/>
            <person name="Plugge C.M."/>
            <person name="Derrien M."/>
            <person name="Malfatti S.A."/>
            <person name="Chain P.S."/>
            <person name="Woyke T."/>
            <person name="Palva A."/>
            <person name="de Vos W.M."/>
            <person name="Smidt H."/>
        </authorList>
    </citation>
    <scope>NUCLEOTIDE SEQUENCE [LARGE SCALE GENOMIC DNA]</scope>
    <source>
        <strain evidence="19">ATCC BAA-835 / DSM 22959 / JCM 33894 / BCRC 81048 / CCUG 64013 / CIP 107961 / Muc</strain>
    </source>
</reference>
<dbReference type="PROSITE" id="PS01229">
    <property type="entry name" value="COF_2"/>
    <property type="match status" value="1"/>
</dbReference>
<feature type="active site" description="4-aspartylphosphate intermediate" evidence="16">
    <location>
        <position position="304"/>
    </location>
</feature>
<keyword evidence="6 16" id="KW-0812">Transmembrane</keyword>
<name>B2UR92_AKKM8</name>
<evidence type="ECO:0000259" key="17">
    <source>
        <dbReference type="Pfam" id="PF00122"/>
    </source>
</evidence>
<comment type="catalytic activity">
    <reaction evidence="16">
        <text>K(+)(out) + ATP + H2O = K(+)(in) + ADP + phosphate + H(+)</text>
        <dbReference type="Rhea" id="RHEA:16777"/>
        <dbReference type="ChEBI" id="CHEBI:15377"/>
        <dbReference type="ChEBI" id="CHEBI:15378"/>
        <dbReference type="ChEBI" id="CHEBI:29103"/>
        <dbReference type="ChEBI" id="CHEBI:30616"/>
        <dbReference type="ChEBI" id="CHEBI:43474"/>
        <dbReference type="ChEBI" id="CHEBI:456216"/>
        <dbReference type="EC" id="7.2.2.6"/>
    </reaction>
</comment>
<dbReference type="GO" id="GO:0005886">
    <property type="term" value="C:plasma membrane"/>
    <property type="evidence" value="ECO:0007669"/>
    <property type="project" value="UniProtKB-SubCell"/>
</dbReference>
<evidence type="ECO:0000256" key="16">
    <source>
        <dbReference type="HAMAP-Rule" id="MF_00285"/>
    </source>
</evidence>
<sequence>MKNSNNTSLFQREQVRESLKQSLIKLHPGMMMRNPIMFTVEIATMIMLLVTVYSLFSDGQGDFLYNFLVFVILFLTLLFANFAEAIAEARGKAQADSLRRTREETPAKLIVDGTVTVINSSQLKKGDYFECVAGDIIPADGEVVEGLASIDESAITGESAPVIRESGGDKSSVTGGTKVLSDRIKVLVTARPGESFLDKMIALVEGASRQKTPNEIALTILLAVFTLVFLVVCITLKPAADYSGTEISIAALISLFVCLIPTTIGGLLSAIGIAGMNRALRANVITKSGKAVETAGDISTLLLDKTGTITIGNRKATGFFPVQGFDKQAFVEACLMSSVSDDTPEGKSIIELGHEYGVHMRNLHTEGARMIQFTAETKCSGINLSDGTEIRKGAFDTIRKIAEEAGNPFPKEAEEIIERVAGNGGTPLVVCINRKVVGVIELQDIIKPGIEERFERLRKMGVKTVMVTGDNPSTARYIAEKAGVDDFIAEAKPEDKLSYIRKEQASGKLVAMMGDGTNDAPALAQADVGVAMNSGTQAAKEAGNMVDLDNDPTKLIEVVEIGKQLLMTRGTLTTFSIANDVAKYFAIVPALFMIAIPELAALNIMHLHSPESAILSAIIFNAIIIPILIPLALRGVAYKPIGASALLLRNILIYGVGGLIAPFIGIKLIDMAVGLFF</sequence>
<keyword evidence="16" id="KW-0997">Cell inner membrane</keyword>
<evidence type="ECO:0000256" key="8">
    <source>
        <dbReference type="ARBA" id="ARBA00022741"/>
    </source>
</evidence>
<comment type="function">
    <text evidence="16">Part of the high-affinity ATP-driven potassium transport (or Kdp) system, which catalyzes the hydrolysis of ATP coupled with the electrogenic transport of potassium into the cytoplasm. This subunit is responsible for energy coupling to the transport system and for the release of the potassium ions to the cytoplasm.</text>
</comment>
<comment type="subunit">
    <text evidence="16">The system is composed of three essential subunits: KdpA, KdpB and KdpC.</text>
</comment>
<dbReference type="Gene3D" id="3.40.1110.10">
    <property type="entry name" value="Calcium-transporting ATPase, cytoplasmic domain N"/>
    <property type="match status" value="1"/>
</dbReference>
<keyword evidence="10 16" id="KW-0460">Magnesium</keyword>
<dbReference type="BioCyc" id="AMUC349741:G1GBX-1226-MONOMER"/>
<keyword evidence="3 16" id="KW-1003">Cell membrane</keyword>
<dbReference type="AlphaFoldDB" id="B2UR92"/>
<feature type="binding site" evidence="16">
    <location>
        <position position="341"/>
    </location>
    <ligand>
        <name>ATP</name>
        <dbReference type="ChEBI" id="CHEBI:30616"/>
    </ligand>
</feature>
<feature type="transmembrane region" description="Helical" evidence="16">
    <location>
        <begin position="216"/>
        <end position="237"/>
    </location>
</feature>
<dbReference type="HAMAP" id="MF_00285">
    <property type="entry name" value="KdpB"/>
    <property type="match status" value="1"/>
</dbReference>
<dbReference type="InterPro" id="IPR006391">
    <property type="entry name" value="P-type_ATPase_bsu_IA"/>
</dbReference>
<evidence type="ECO:0000256" key="2">
    <source>
        <dbReference type="ARBA" id="ARBA00022448"/>
    </source>
</evidence>
<dbReference type="CDD" id="cd02078">
    <property type="entry name" value="P-type_ATPase_K"/>
    <property type="match status" value="1"/>
</dbReference>
<dbReference type="InterPro" id="IPR036412">
    <property type="entry name" value="HAD-like_sf"/>
</dbReference>
<dbReference type="GO" id="GO:0008556">
    <property type="term" value="F:P-type potassium transmembrane transporter activity"/>
    <property type="evidence" value="ECO:0007669"/>
    <property type="project" value="UniProtKB-UniRule"/>
</dbReference>
<dbReference type="InterPro" id="IPR018303">
    <property type="entry name" value="ATPase_P-typ_P_site"/>
</dbReference>
<protein>
    <recommendedName>
        <fullName evidence="16">Potassium-transporting ATPase ATP-binding subunit</fullName>
        <ecNumber evidence="16">7.2.2.6</ecNumber>
    </recommendedName>
    <alternativeName>
        <fullName evidence="16">ATP phosphohydrolase [potassium-transporting] B chain</fullName>
    </alternativeName>
    <alternativeName>
        <fullName evidence="16">Potassium-binding and translocating subunit B</fullName>
    </alternativeName>
    <alternativeName>
        <fullName evidence="16">Potassium-translocating ATPase B chain</fullName>
    </alternativeName>
</protein>
<organism evidence="18 19">
    <name type="scientific">Akkermansia muciniphila (strain ATCC BAA-835 / DSM 22959 / JCM 33894 / BCRC 81048 / CCUG 64013 / CIP 107961 / Muc)</name>
    <dbReference type="NCBI Taxonomy" id="349741"/>
    <lineage>
        <taxon>Bacteria</taxon>
        <taxon>Pseudomonadati</taxon>
        <taxon>Verrucomicrobiota</taxon>
        <taxon>Verrucomicrobiia</taxon>
        <taxon>Verrucomicrobiales</taxon>
        <taxon>Akkermansiaceae</taxon>
        <taxon>Akkermansia</taxon>
    </lineage>
</organism>
<dbReference type="PANTHER" id="PTHR43743:SF1">
    <property type="entry name" value="POTASSIUM-TRANSPORTING ATPASE ATP-BINDING SUBUNIT"/>
    <property type="match status" value="1"/>
</dbReference>
<dbReference type="PANTHER" id="PTHR43743">
    <property type="entry name" value="POTASSIUM-TRANSPORTING ATPASE ATP-BINDING SUBUNIT"/>
    <property type="match status" value="1"/>
</dbReference>
<dbReference type="InterPro" id="IPR008250">
    <property type="entry name" value="ATPase_P-typ_transduc_dom_A_sf"/>
</dbReference>
<feature type="transmembrane region" description="Helical" evidence="16">
    <location>
        <begin position="63"/>
        <end position="83"/>
    </location>
</feature>
<feature type="binding site" evidence="16">
    <location>
        <begin position="373"/>
        <end position="380"/>
    </location>
    <ligand>
        <name>ATP</name>
        <dbReference type="ChEBI" id="CHEBI:30616"/>
    </ligand>
</feature>